<dbReference type="InterPro" id="IPR032675">
    <property type="entry name" value="LRR_dom_sf"/>
</dbReference>
<dbReference type="Pfam" id="PF13855">
    <property type="entry name" value="LRR_8"/>
    <property type="match status" value="1"/>
</dbReference>
<dbReference type="InterPro" id="IPR050541">
    <property type="entry name" value="LRR_TM_domain-containing"/>
</dbReference>
<gene>
    <name evidence="5" type="ORF">KUTeg_018576</name>
</gene>
<dbReference type="PROSITE" id="PS51450">
    <property type="entry name" value="LRR"/>
    <property type="match status" value="1"/>
</dbReference>
<dbReference type="EMBL" id="JARBDR010000903">
    <property type="protein sequence ID" value="KAJ8304993.1"/>
    <property type="molecule type" value="Genomic_DNA"/>
</dbReference>
<organism evidence="5 6">
    <name type="scientific">Tegillarca granosa</name>
    <name type="common">Malaysian cockle</name>
    <name type="synonym">Anadara granosa</name>
    <dbReference type="NCBI Taxonomy" id="220873"/>
    <lineage>
        <taxon>Eukaryota</taxon>
        <taxon>Metazoa</taxon>
        <taxon>Spiralia</taxon>
        <taxon>Lophotrochozoa</taxon>
        <taxon>Mollusca</taxon>
        <taxon>Bivalvia</taxon>
        <taxon>Autobranchia</taxon>
        <taxon>Pteriomorphia</taxon>
        <taxon>Arcoida</taxon>
        <taxon>Arcoidea</taxon>
        <taxon>Arcidae</taxon>
        <taxon>Tegillarca</taxon>
    </lineage>
</organism>
<accession>A0ABQ9EP17</accession>
<reference evidence="5 6" key="1">
    <citation type="submission" date="2022-12" db="EMBL/GenBank/DDBJ databases">
        <title>Chromosome-level genome of Tegillarca granosa.</title>
        <authorList>
            <person name="Kim J."/>
        </authorList>
    </citation>
    <scope>NUCLEOTIDE SEQUENCE [LARGE SCALE GENOMIC DNA]</scope>
    <source>
        <strain evidence="5">Teg-2019</strain>
        <tissue evidence="5">Adductor muscle</tissue>
    </source>
</reference>
<feature type="compositionally biased region" description="Basic and acidic residues" evidence="4">
    <location>
        <begin position="647"/>
        <end position="659"/>
    </location>
</feature>
<dbReference type="InterPro" id="IPR006553">
    <property type="entry name" value="Leu-rich_rpt_Cys-con_subtyp"/>
</dbReference>
<dbReference type="PANTHER" id="PTHR24369">
    <property type="entry name" value="ANTIGEN BSP, PUTATIVE-RELATED"/>
    <property type="match status" value="1"/>
</dbReference>
<sequence>MESNNIEGIGDDGFSGFTYAPTSERQLLRSAIDLTRREVIDEHKTNNDFIPLDTVMSDLARRAIMGNQIKSLNLSGVEQLTDMFFYILKQYEVNVQNLETLNLTGCRNITEKSLFYLFNGKLIFNSIQLHSTSISAVSPKMNINVIGLLGCPLISPPTDTYRRNVKSDPSVSESLGAKITNVSNTKKAGLRVWKNWKPKEDKQCTFNVYEVIVGSGYEGLVLSNGQIVIIPYSEDDTPTSKHIAKQILTILCQFPESVFVLYPVKELKSDSMENKVNEELKEWESRIRLTLESFTTQKYTLEEHKYHDQIIFTSGQSTLESLQQKHMICPPSPSKPNSVDFDFLCNVVEKLKTVFPWHAIGYFKETLQIVKTMPGMGLPPVTMGELYRQIPDDSKFVLNTRSEYAAHAEISKALELMNTRGLCLYFPELQDSPVVGDVTTLQEFLGDLLQAKAPHSLPIKGLGESFPCWTENDLKKLAKGRIRLLLKVLEHFGIIMAIPCDCRQINSDDSYVYILTKDLPEISPELVMVCFTYIIINEHVFPADLLETDPETHADKYYLFHTGHPAMLFPMFLSNLSKIVQFSLLWKTGAVFHQGPVTVLVELSENGEGTPAIVVSARMQAPVKNKTLKHLVEDEDIDDFEEENEANEEKTIIENNKQKDKKKNDNAKFWVSLDNVPGKMLWYTFNNVTNVLDCILQKYKIYATKTVPCNGCLPTGNRYTALQKYTADRKQKENVVYFYRTLSIQGGPIKVHCSDKDANPVVKREIFIGPKIQKSIQHVPNHYGDTVQTQEHKFVSTIPKENDIEEKEKNTRCFLCQNCCVNGIECKQNYKNDSISRRCACKKNGDLCIHCGICSRCVHTLAESYSTVYPSFLPQKVASDKVNRTGSLISYMDQNAQYEFKDFLSYEYFNHIKICLLRGAFLSIGFVDYSGGESILHTKYDTEFGNFTTEGDVLQEGAKCKEGDLLEIQVVSVSSDISEISVQIKLNQGVIHFMQLPSRKTKLSCIAKRPAVISVQTPGLMSMVSEPEKMSISGVKGYESSWFTPCSGYLPTIPEVKITQMLRDVEWYLFRNYRVDFMGASAVVLPQNVTVEHILYPSYRSLWTNQRCHPLCMTRTNSRDMILASQSTMLSRFIHFTNAEGYVIDDEIGIPPLDRLFPEIAKSSLPVQAIETGLREMLRLQMLRLYLCLGESFSINAFKKVTHLDSVSLELLENLEDNFPSCGLHKTESDLITNKILYLCESHKNAWSINQDVVQVPPDFFSGHAHFIANIHLSQNQLVSLPEEIFAELKNLLVFHISDNFIEEIPKSIAHCKKLMSLDLNENNLTDLPESLAECTNYIDWTSAPI</sequence>
<dbReference type="Gene3D" id="3.80.10.10">
    <property type="entry name" value="Ribonuclease Inhibitor"/>
    <property type="match status" value="2"/>
</dbReference>
<protein>
    <submittedName>
        <fullName evidence="5">Uncharacterized protein</fullName>
    </submittedName>
</protein>
<dbReference type="SUPFAM" id="SSF52047">
    <property type="entry name" value="RNI-like"/>
    <property type="match status" value="1"/>
</dbReference>
<comment type="caution">
    <text evidence="5">The sequence shown here is derived from an EMBL/GenBank/DDBJ whole genome shotgun (WGS) entry which is preliminary data.</text>
</comment>
<name>A0ABQ9EP17_TEGGR</name>
<dbReference type="InterPro" id="IPR001611">
    <property type="entry name" value="Leu-rich_rpt"/>
</dbReference>
<evidence type="ECO:0000313" key="6">
    <source>
        <dbReference type="Proteomes" id="UP001217089"/>
    </source>
</evidence>
<proteinExistence type="predicted"/>
<evidence type="ECO:0000256" key="2">
    <source>
        <dbReference type="ARBA" id="ARBA00022729"/>
    </source>
</evidence>
<dbReference type="PANTHER" id="PTHR24369:SF210">
    <property type="entry name" value="CHAOPTIN-RELATED"/>
    <property type="match status" value="1"/>
</dbReference>
<evidence type="ECO:0000256" key="4">
    <source>
        <dbReference type="SAM" id="MobiDB-lite"/>
    </source>
</evidence>
<feature type="region of interest" description="Disordered" evidence="4">
    <location>
        <begin position="639"/>
        <end position="659"/>
    </location>
</feature>
<dbReference type="SMART" id="SM00367">
    <property type="entry name" value="LRR_CC"/>
    <property type="match status" value="2"/>
</dbReference>
<keyword evidence="3" id="KW-0677">Repeat</keyword>
<keyword evidence="2" id="KW-0732">Signal</keyword>
<dbReference type="Proteomes" id="UP001217089">
    <property type="component" value="Unassembled WGS sequence"/>
</dbReference>
<evidence type="ECO:0000313" key="5">
    <source>
        <dbReference type="EMBL" id="KAJ8304993.1"/>
    </source>
</evidence>
<keyword evidence="6" id="KW-1185">Reference proteome</keyword>
<evidence type="ECO:0000256" key="3">
    <source>
        <dbReference type="ARBA" id="ARBA00022737"/>
    </source>
</evidence>
<evidence type="ECO:0000256" key="1">
    <source>
        <dbReference type="ARBA" id="ARBA00022614"/>
    </source>
</evidence>
<dbReference type="SUPFAM" id="SSF52058">
    <property type="entry name" value="L domain-like"/>
    <property type="match status" value="1"/>
</dbReference>
<keyword evidence="1" id="KW-0433">Leucine-rich repeat</keyword>